<dbReference type="GO" id="GO:0005886">
    <property type="term" value="C:plasma membrane"/>
    <property type="evidence" value="ECO:0007669"/>
    <property type="project" value="TreeGrafter"/>
</dbReference>
<keyword evidence="5" id="KW-0449">Lipoprotein</keyword>
<dbReference type="AlphaFoldDB" id="A0A380TF85"/>
<gene>
    <name evidence="5" type="primary">lolD</name>
    <name evidence="5" type="ORF">DF3PB_3760003</name>
</gene>
<dbReference type="GO" id="GO:0016887">
    <property type="term" value="F:ATP hydrolysis activity"/>
    <property type="evidence" value="ECO:0007669"/>
    <property type="project" value="InterPro"/>
</dbReference>
<dbReference type="SMART" id="SM00382">
    <property type="entry name" value="AAA"/>
    <property type="match status" value="1"/>
</dbReference>
<dbReference type="EC" id="3.6.3.-" evidence="5"/>
<dbReference type="SUPFAM" id="SSF52540">
    <property type="entry name" value="P-loop containing nucleoside triphosphate hydrolases"/>
    <property type="match status" value="1"/>
</dbReference>
<evidence type="ECO:0000256" key="1">
    <source>
        <dbReference type="ARBA" id="ARBA00005417"/>
    </source>
</evidence>
<keyword evidence="5" id="KW-0378">Hydrolase</keyword>
<dbReference type="InterPro" id="IPR003439">
    <property type="entry name" value="ABC_transporter-like_ATP-bd"/>
</dbReference>
<dbReference type="PROSITE" id="PS50893">
    <property type="entry name" value="ABC_TRANSPORTER_2"/>
    <property type="match status" value="1"/>
</dbReference>
<dbReference type="PANTHER" id="PTHR24220:SF689">
    <property type="entry name" value="LIPOPROTEIN-RELEASING SYSTEM ATP-BINDING PROTEIN LOLD"/>
    <property type="match status" value="1"/>
</dbReference>
<dbReference type="GO" id="GO:0005524">
    <property type="term" value="F:ATP binding"/>
    <property type="evidence" value="ECO:0007669"/>
    <property type="project" value="UniProtKB-KW"/>
</dbReference>
<dbReference type="InterPro" id="IPR003593">
    <property type="entry name" value="AAA+_ATPase"/>
</dbReference>
<name>A0A380TF85_9ZZZZ</name>
<dbReference type="Gene3D" id="3.40.50.300">
    <property type="entry name" value="P-loop containing nucleotide triphosphate hydrolases"/>
    <property type="match status" value="1"/>
</dbReference>
<protein>
    <submittedName>
        <fullName evidence="5">Lipoprotein-releasing system ATP-binding protein LolD</fullName>
        <ecNumber evidence="5">3.6.3.-</ecNumber>
    </submittedName>
</protein>
<comment type="similarity">
    <text evidence="1">Belongs to the ABC transporter superfamily.</text>
</comment>
<dbReference type="GO" id="GO:0022857">
    <property type="term" value="F:transmembrane transporter activity"/>
    <property type="evidence" value="ECO:0007669"/>
    <property type="project" value="TreeGrafter"/>
</dbReference>
<evidence type="ECO:0000256" key="3">
    <source>
        <dbReference type="ARBA" id="ARBA00022840"/>
    </source>
</evidence>
<dbReference type="GO" id="GO:0044874">
    <property type="term" value="P:lipoprotein localization to outer membrane"/>
    <property type="evidence" value="ECO:0007669"/>
    <property type="project" value="TreeGrafter"/>
</dbReference>
<evidence type="ECO:0000259" key="4">
    <source>
        <dbReference type="PROSITE" id="PS50893"/>
    </source>
</evidence>
<dbReference type="Pfam" id="PF00005">
    <property type="entry name" value="ABC_tran"/>
    <property type="match status" value="1"/>
</dbReference>
<dbReference type="GO" id="GO:0089705">
    <property type="term" value="P:protein localization to outer membrane"/>
    <property type="evidence" value="ECO:0007669"/>
    <property type="project" value="TreeGrafter"/>
</dbReference>
<dbReference type="PANTHER" id="PTHR24220">
    <property type="entry name" value="IMPORT ATP-BINDING PROTEIN"/>
    <property type="match status" value="1"/>
</dbReference>
<organism evidence="5">
    <name type="scientific">metagenome</name>
    <dbReference type="NCBI Taxonomy" id="256318"/>
    <lineage>
        <taxon>unclassified sequences</taxon>
        <taxon>metagenomes</taxon>
    </lineage>
</organism>
<reference evidence="5" key="1">
    <citation type="submission" date="2018-07" db="EMBL/GenBank/DDBJ databases">
        <authorList>
            <person name="Quirk P.G."/>
            <person name="Krulwich T.A."/>
        </authorList>
    </citation>
    <scope>NUCLEOTIDE SEQUENCE</scope>
</reference>
<dbReference type="InterPro" id="IPR027417">
    <property type="entry name" value="P-loop_NTPase"/>
</dbReference>
<sequence>MSDAGLVLDLAGTTRQLGDAAAGFRLEVPAFRVARGECVALTGPSGCGKSTMLDLLGLVLRPDRADVFRLTFGEGETIDVAALWAGGQRDALAAVRAAHIGYVLQTGGLLPFLTARDNIMLSRALLGIADGDGLIEHLVAALRIGHLMTKKPQALSIGERQRVAIARALAHRPPLLLADEPTAALDPEQAVRVMEMMLALVRAMRLTAIIVSHDWDLVRSLGLREVKAVPLPAAEGAATRFAC</sequence>
<evidence type="ECO:0000313" key="5">
    <source>
        <dbReference type="EMBL" id="SUS07090.1"/>
    </source>
</evidence>
<feature type="domain" description="ABC transporter" evidence="4">
    <location>
        <begin position="8"/>
        <end position="241"/>
    </location>
</feature>
<keyword evidence="2" id="KW-0547">Nucleotide-binding</keyword>
<keyword evidence="3 5" id="KW-0067">ATP-binding</keyword>
<dbReference type="InterPro" id="IPR015854">
    <property type="entry name" value="ABC_transpr_LolD-like"/>
</dbReference>
<accession>A0A380TF85</accession>
<dbReference type="EMBL" id="UIDG01000308">
    <property type="protein sequence ID" value="SUS07090.1"/>
    <property type="molecule type" value="Genomic_DNA"/>
</dbReference>
<proteinExistence type="inferred from homology"/>
<evidence type="ECO:0000256" key="2">
    <source>
        <dbReference type="ARBA" id="ARBA00022741"/>
    </source>
</evidence>